<dbReference type="PANTHER" id="PTHR23253:SF78">
    <property type="entry name" value="EUKARYOTIC TRANSLATION INITIATION FACTOR 4G1, ISOFORM B-RELATED"/>
    <property type="match status" value="1"/>
</dbReference>
<dbReference type="Gene3D" id="1.25.40.180">
    <property type="match status" value="1"/>
</dbReference>
<name>A0A8S1EVE5_9PELO</name>
<evidence type="ECO:0000256" key="1">
    <source>
        <dbReference type="SAM" id="Coils"/>
    </source>
</evidence>
<dbReference type="OrthoDB" id="514777at2759"/>
<dbReference type="Proteomes" id="UP000494206">
    <property type="component" value="Unassembled WGS sequence"/>
</dbReference>
<feature type="compositionally biased region" description="Low complexity" evidence="2">
    <location>
        <begin position="146"/>
        <end position="155"/>
    </location>
</feature>
<feature type="coiled-coil region" evidence="1">
    <location>
        <begin position="457"/>
        <end position="484"/>
    </location>
</feature>
<protein>
    <recommendedName>
        <fullName evidence="3">MIF4G domain-containing protein</fullName>
    </recommendedName>
</protein>
<feature type="compositionally biased region" description="Basic and acidic residues" evidence="2">
    <location>
        <begin position="274"/>
        <end position="285"/>
    </location>
</feature>
<dbReference type="InterPro" id="IPR016024">
    <property type="entry name" value="ARM-type_fold"/>
</dbReference>
<feature type="region of interest" description="Disordered" evidence="2">
    <location>
        <begin position="214"/>
        <end position="319"/>
    </location>
</feature>
<feature type="domain" description="MIF4G" evidence="3">
    <location>
        <begin position="475"/>
        <end position="717"/>
    </location>
</feature>
<feature type="compositionally biased region" description="Polar residues" evidence="2">
    <location>
        <begin position="835"/>
        <end position="845"/>
    </location>
</feature>
<dbReference type="EMBL" id="CADEPM010000004">
    <property type="protein sequence ID" value="CAB3403981.1"/>
    <property type="molecule type" value="Genomic_DNA"/>
</dbReference>
<keyword evidence="1" id="KW-0175">Coiled coil</keyword>
<proteinExistence type="predicted"/>
<feature type="compositionally biased region" description="Basic and acidic residues" evidence="2">
    <location>
        <begin position="743"/>
        <end position="756"/>
    </location>
</feature>
<sequence>MNPATFTMPVVQPQQSAYREYSNMSMAQPPMIPPNPVYPNPNQTIFIPQRTIYDTQQTHPSQMAQPMQTYYAQQQNQHNQFNAYPAQQPQDPFLYVYQQQPYTPQPTYDKPKERARKILTIVDPKTHETVKLPDVKDKHSSQPTTNASSLNSAAAAEKKKPSNIFLDVVKNLSSSETAQQPVSAKIATATTTATTPVPAQPSIAAKSEIVEKEKVAEVQPKKEEEESKPVIQAEKPKEETKPVKPSAETPVPEAKEDDIKTSSVEVSPQEEQEPIEKAGMIREDTSQSTDTEVVEKTPEEIAKEEAEKANREAEKKKEREQELDKRIAELLQSEEVCVENGVYSRNFLITCRSIEKEFKRTPCPLTEAELTTLGLDINTMIRSERRVTTNFNPAWYQQKQNRPNNAYRGRTTTDGTGRGGPRPDRGAHKKAPPVRPSIERMPRFTLPTSKHAWKPERQRAQENIDEEQAKIKEVCKKVRSLMNKITPTSKEDLIAEFISYNVSSNAEQLKNVVNIIFDKAVDEPKFCALYAEVCKEQVDHEPKQDGKKSLFRDRILTRTQEAFQDKSLEENQAKLAEVEKETDIAKRDKLKAELLDEQLKLRRRKFGNMTFIGHLYRNYLLSTKIVQSCIYELFKSMKDIEFSKKGAELKPINLDEESIHCGLQLIETIGAIIEKSKEQNAQVFLDQWMTRLDNAKNLCSNKIRFYIMNIIELRKNKWIPRKSVETGPKKIEDIHKEIRQEQIENEKARDQYDRRHTGIRASSNSLRKNAPISRNSIERNHNQHPEQKRAAAAATTKLTTSNVQPKNISLSQVNDSSFGKTKKEWHSGASGGGTSVPSNESSQKSAWGRRDSNDQRKRSTVEDRNSSARENSAAPISSRRSTSQNSIAEKDDDNLTEDQQEMRCKLMNVIQSDLNEVLSGDLPQNEMIDELHKLVGVEKYASPPAPAVYEMALRATIEKNFSSTQAVRLAQVLRLSLTDKKKKSDFIDGAIRFCKYAVDIEMWCDFPNIWSTLGEVLVNASHIAEIPEGVEMLGMKDLSPVFLAAKTDVKGKKHALLVEFIKRLAELECKESGKELAEGVAWEFEELEGRAALEKDGLSEELKNCKMSSGKSLSAVLSHD</sequence>
<dbReference type="InterPro" id="IPR003890">
    <property type="entry name" value="MIF4G-like_typ-3"/>
</dbReference>
<feature type="region of interest" description="Disordered" evidence="2">
    <location>
        <begin position="743"/>
        <end position="898"/>
    </location>
</feature>
<reference evidence="4 5" key="1">
    <citation type="submission" date="2020-04" db="EMBL/GenBank/DDBJ databases">
        <authorList>
            <person name="Laetsch R D."/>
            <person name="Stevens L."/>
            <person name="Kumar S."/>
            <person name="Blaxter L. M."/>
        </authorList>
    </citation>
    <scope>NUCLEOTIDE SEQUENCE [LARGE SCALE GENOMIC DNA]</scope>
</reference>
<keyword evidence="5" id="KW-1185">Reference proteome</keyword>
<evidence type="ECO:0000313" key="5">
    <source>
        <dbReference type="Proteomes" id="UP000494206"/>
    </source>
</evidence>
<feature type="compositionally biased region" description="Basic and acidic residues" evidence="2">
    <location>
        <begin position="776"/>
        <end position="789"/>
    </location>
</feature>
<accession>A0A8S1EVE5</accession>
<dbReference type="GO" id="GO:0003729">
    <property type="term" value="F:mRNA binding"/>
    <property type="evidence" value="ECO:0007669"/>
    <property type="project" value="TreeGrafter"/>
</dbReference>
<dbReference type="SMART" id="SM00543">
    <property type="entry name" value="MIF4G"/>
    <property type="match status" value="1"/>
</dbReference>
<feature type="compositionally biased region" description="Basic and acidic residues" evidence="2">
    <location>
        <begin position="129"/>
        <end position="140"/>
    </location>
</feature>
<dbReference type="GO" id="GO:0016281">
    <property type="term" value="C:eukaryotic translation initiation factor 4F complex"/>
    <property type="evidence" value="ECO:0007669"/>
    <property type="project" value="TreeGrafter"/>
</dbReference>
<feature type="compositionally biased region" description="Basic and acidic residues" evidence="2">
    <location>
        <begin position="848"/>
        <end position="867"/>
    </location>
</feature>
<dbReference type="SUPFAM" id="SSF48371">
    <property type="entry name" value="ARM repeat"/>
    <property type="match status" value="1"/>
</dbReference>
<dbReference type="Pfam" id="PF02854">
    <property type="entry name" value="MIF4G"/>
    <property type="match status" value="1"/>
</dbReference>
<evidence type="ECO:0000259" key="3">
    <source>
        <dbReference type="SMART" id="SM00543"/>
    </source>
</evidence>
<organism evidence="4 5">
    <name type="scientific">Caenorhabditis bovis</name>
    <dbReference type="NCBI Taxonomy" id="2654633"/>
    <lineage>
        <taxon>Eukaryota</taxon>
        <taxon>Metazoa</taxon>
        <taxon>Ecdysozoa</taxon>
        <taxon>Nematoda</taxon>
        <taxon>Chromadorea</taxon>
        <taxon>Rhabditida</taxon>
        <taxon>Rhabditina</taxon>
        <taxon>Rhabditomorpha</taxon>
        <taxon>Rhabditoidea</taxon>
        <taxon>Rhabditidae</taxon>
        <taxon>Peloderinae</taxon>
        <taxon>Caenorhabditis</taxon>
    </lineage>
</organism>
<feature type="compositionally biased region" description="Basic and acidic residues" evidence="2">
    <location>
        <begin position="293"/>
        <end position="319"/>
    </location>
</feature>
<dbReference type="FunFam" id="1.25.40.180:FF:000057">
    <property type="entry name" value="Initiation Factor 4G (eIF4G) family"/>
    <property type="match status" value="1"/>
</dbReference>
<feature type="compositionally biased region" description="Polar residues" evidence="2">
    <location>
        <begin position="760"/>
        <end position="775"/>
    </location>
</feature>
<comment type="caution">
    <text evidence="4">The sequence shown here is derived from an EMBL/GenBank/DDBJ whole genome shotgun (WGS) entry which is preliminary data.</text>
</comment>
<dbReference type="PANTHER" id="PTHR23253">
    <property type="entry name" value="EUKARYOTIC TRANSLATION INITIATION FACTOR 4 GAMMA"/>
    <property type="match status" value="1"/>
</dbReference>
<feature type="compositionally biased region" description="Low complexity" evidence="2">
    <location>
        <begin position="790"/>
        <end position="800"/>
    </location>
</feature>
<feature type="compositionally biased region" description="Polar residues" evidence="2">
    <location>
        <begin position="868"/>
        <end position="887"/>
    </location>
</feature>
<evidence type="ECO:0000256" key="2">
    <source>
        <dbReference type="SAM" id="MobiDB-lite"/>
    </source>
</evidence>
<dbReference type="AlphaFoldDB" id="A0A8S1EVE5"/>
<feature type="region of interest" description="Disordered" evidence="2">
    <location>
        <begin position="129"/>
        <end position="158"/>
    </location>
</feature>
<gene>
    <name evidence="4" type="ORF">CBOVIS_LOCUS6381</name>
</gene>
<feature type="compositionally biased region" description="Basic and acidic residues" evidence="2">
    <location>
        <begin position="214"/>
        <end position="242"/>
    </location>
</feature>
<feature type="region of interest" description="Disordered" evidence="2">
    <location>
        <begin position="399"/>
        <end position="435"/>
    </location>
</feature>
<evidence type="ECO:0000313" key="4">
    <source>
        <dbReference type="EMBL" id="CAB3403981.1"/>
    </source>
</evidence>
<feature type="compositionally biased region" description="Polar residues" evidence="2">
    <location>
        <begin position="801"/>
        <end position="819"/>
    </location>
</feature>
<dbReference type="GO" id="GO:0003743">
    <property type="term" value="F:translation initiation factor activity"/>
    <property type="evidence" value="ECO:0007669"/>
    <property type="project" value="TreeGrafter"/>
</dbReference>